<dbReference type="EC" id="6.5.1.1" evidence="2"/>
<dbReference type="RefSeq" id="WP_206655062.1">
    <property type="nucleotide sequence ID" value="NZ_CP071182.1"/>
</dbReference>
<dbReference type="NCBIfam" id="TIGR02778">
    <property type="entry name" value="ligD_pol"/>
    <property type="match status" value="1"/>
</dbReference>
<dbReference type="EMBL" id="CP071182">
    <property type="protein sequence ID" value="QSO45693.1"/>
    <property type="molecule type" value="Genomic_DNA"/>
</dbReference>
<protein>
    <submittedName>
        <fullName evidence="2">Non-homologous end-joining DNA ligase</fullName>
        <ecNumber evidence="2">6.5.1.1</ecNumber>
    </submittedName>
</protein>
<keyword evidence="2" id="KW-0436">Ligase</keyword>
<dbReference type="KEGG" id="afx:JZ786_14150"/>
<gene>
    <name evidence="2" type="primary">ligD</name>
    <name evidence="2" type="ORF">JZ786_14150</name>
</gene>
<proteinExistence type="predicted"/>
<evidence type="ECO:0000259" key="1">
    <source>
        <dbReference type="Pfam" id="PF21686"/>
    </source>
</evidence>
<dbReference type="GO" id="GO:0003910">
    <property type="term" value="F:DNA ligase (ATP) activity"/>
    <property type="evidence" value="ECO:0007669"/>
    <property type="project" value="UniProtKB-EC"/>
</dbReference>
<dbReference type="Pfam" id="PF21686">
    <property type="entry name" value="LigD_Prim-Pol"/>
    <property type="match status" value="1"/>
</dbReference>
<reference evidence="2 3" key="1">
    <citation type="submission" date="2021-02" db="EMBL/GenBank/DDBJ databases">
        <title>Alicyclobacillus curvatus sp. nov. and Alicyclobacillus mengziensis sp. nov., two acidophilic bacteria isolated from acid mine drainage.</title>
        <authorList>
            <person name="Huang Y."/>
        </authorList>
    </citation>
    <scope>NUCLEOTIDE SEQUENCE [LARGE SCALE GENOMIC DNA]</scope>
    <source>
        <strain evidence="2 3">S30H14</strain>
    </source>
</reference>
<dbReference type="InterPro" id="IPR052171">
    <property type="entry name" value="NHEJ_LigD"/>
</dbReference>
<dbReference type="PANTHER" id="PTHR42705">
    <property type="entry name" value="BIFUNCTIONAL NON-HOMOLOGOUS END JOINING PROTEIN LIGD"/>
    <property type="match status" value="1"/>
</dbReference>
<keyword evidence="3" id="KW-1185">Reference proteome</keyword>
<feature type="domain" description="DNA ligase D polymerase" evidence="1">
    <location>
        <begin position="26"/>
        <end position="278"/>
    </location>
</feature>
<dbReference type="AlphaFoldDB" id="A0A9X7Z5Z5"/>
<organism evidence="2 3">
    <name type="scientific">Alicyclobacillus mengziensis</name>
    <dbReference type="NCBI Taxonomy" id="2931921"/>
    <lineage>
        <taxon>Bacteria</taxon>
        <taxon>Bacillati</taxon>
        <taxon>Bacillota</taxon>
        <taxon>Bacilli</taxon>
        <taxon>Bacillales</taxon>
        <taxon>Alicyclobacillaceae</taxon>
        <taxon>Alicyclobacillus</taxon>
    </lineage>
</organism>
<dbReference type="Proteomes" id="UP000663505">
    <property type="component" value="Chromosome"/>
</dbReference>
<dbReference type="PANTHER" id="PTHR42705:SF2">
    <property type="entry name" value="BIFUNCTIONAL NON-HOMOLOGOUS END JOINING PROTEIN LIGD"/>
    <property type="match status" value="1"/>
</dbReference>
<accession>A0A9X7Z5Z5</accession>
<evidence type="ECO:0000313" key="3">
    <source>
        <dbReference type="Proteomes" id="UP000663505"/>
    </source>
</evidence>
<sequence>MELAAEHVVNITHPEKVLWPDSGLRKIDLIEYYVSISPYLLRHLKDRPITMIRCPDGVDKHHFYQKNAPVPTPEWVTIVDVPSDGKTDVLHTVIVDSVATLLWLGNLGCIEIHIGFNHYQSPVSPEWLAFDLDPSVPGFDRVVRVALALHELLERLSLPHVAKTSGATGLQVFVPLAPGHTYAETRVFSEAVARYMQTVLPNDVTLERLTKQRGHKVYFDYMQHGQGRTLIAPYSPRATRYASVSTPVSWAELQQGAKPEDFTLPIVPRRIEALGDLFWFGERVDLHPTVRFLRRHGSLEG</sequence>
<dbReference type="InterPro" id="IPR014145">
    <property type="entry name" value="LigD_pol_dom"/>
</dbReference>
<evidence type="ECO:0000313" key="2">
    <source>
        <dbReference type="EMBL" id="QSO45693.1"/>
    </source>
</evidence>
<dbReference type="CDD" id="cd04861">
    <property type="entry name" value="LigD_Pol_like"/>
    <property type="match status" value="1"/>
</dbReference>
<dbReference type="Gene3D" id="3.90.920.10">
    <property type="entry name" value="DNA primase, PRIM domain"/>
    <property type="match status" value="1"/>
</dbReference>
<name>A0A9X7Z5Z5_9BACL</name>